<evidence type="ECO:0000313" key="6">
    <source>
        <dbReference type="Proteomes" id="UP000295710"/>
    </source>
</evidence>
<dbReference type="RefSeq" id="WP_132277983.1">
    <property type="nucleotide sequence ID" value="NZ_JAOBST010000004.1"/>
</dbReference>
<evidence type="ECO:0000313" key="5">
    <source>
        <dbReference type="EMBL" id="TDA21552.1"/>
    </source>
</evidence>
<evidence type="ECO:0000256" key="1">
    <source>
        <dbReference type="ARBA" id="ARBA00023015"/>
    </source>
</evidence>
<dbReference type="SMART" id="SM00420">
    <property type="entry name" value="HTH_DEOR"/>
    <property type="match status" value="1"/>
</dbReference>
<dbReference type="InterPro" id="IPR036390">
    <property type="entry name" value="WH_DNA-bd_sf"/>
</dbReference>
<dbReference type="InterPro" id="IPR018356">
    <property type="entry name" value="Tscrpt_reg_HTH_DeoR_CS"/>
</dbReference>
<dbReference type="PROSITE" id="PS00894">
    <property type="entry name" value="HTH_DEOR_1"/>
    <property type="match status" value="1"/>
</dbReference>
<keyword evidence="2" id="KW-0238">DNA-binding</keyword>
<dbReference type="Pfam" id="PF08220">
    <property type="entry name" value="HTH_DeoR"/>
    <property type="match status" value="1"/>
</dbReference>
<accession>A0A4R4FD74</accession>
<keyword evidence="6" id="KW-1185">Reference proteome</keyword>
<dbReference type="GO" id="GO:0003677">
    <property type="term" value="F:DNA binding"/>
    <property type="evidence" value="ECO:0007669"/>
    <property type="project" value="UniProtKB-KW"/>
</dbReference>
<dbReference type="SUPFAM" id="SSF100950">
    <property type="entry name" value="NagB/RpiA/CoA transferase-like"/>
    <property type="match status" value="1"/>
</dbReference>
<keyword evidence="3" id="KW-0804">Transcription</keyword>
<organism evidence="5 6">
    <name type="scientific">Extibacter muris</name>
    <dbReference type="NCBI Taxonomy" id="1796622"/>
    <lineage>
        <taxon>Bacteria</taxon>
        <taxon>Bacillati</taxon>
        <taxon>Bacillota</taxon>
        <taxon>Clostridia</taxon>
        <taxon>Lachnospirales</taxon>
        <taxon>Lachnospiraceae</taxon>
        <taxon>Extibacter</taxon>
    </lineage>
</organism>
<dbReference type="InterPro" id="IPR037171">
    <property type="entry name" value="NagB/RpiA_transferase-like"/>
</dbReference>
<evidence type="ECO:0000256" key="3">
    <source>
        <dbReference type="ARBA" id="ARBA00023163"/>
    </source>
</evidence>
<dbReference type="PROSITE" id="PS51000">
    <property type="entry name" value="HTH_DEOR_2"/>
    <property type="match status" value="1"/>
</dbReference>
<dbReference type="PANTHER" id="PTHR30363">
    <property type="entry name" value="HTH-TYPE TRANSCRIPTIONAL REGULATOR SRLR-RELATED"/>
    <property type="match status" value="1"/>
</dbReference>
<reference evidence="5 6" key="1">
    <citation type="journal article" date="2016" name="Nat. Microbiol.">
        <title>The Mouse Intestinal Bacterial Collection (miBC) provides host-specific insight into cultured diversity and functional potential of the gut microbiota.</title>
        <authorList>
            <person name="Lagkouvardos I."/>
            <person name="Pukall R."/>
            <person name="Abt B."/>
            <person name="Foesel B.U."/>
            <person name="Meier-Kolthoff J.P."/>
            <person name="Kumar N."/>
            <person name="Bresciani A."/>
            <person name="Martinez I."/>
            <person name="Just S."/>
            <person name="Ziegler C."/>
            <person name="Brugiroux S."/>
            <person name="Garzetti D."/>
            <person name="Wenning M."/>
            <person name="Bui T.P."/>
            <person name="Wang J."/>
            <person name="Hugenholtz F."/>
            <person name="Plugge C.M."/>
            <person name="Peterson D.A."/>
            <person name="Hornef M.W."/>
            <person name="Baines J.F."/>
            <person name="Smidt H."/>
            <person name="Walter J."/>
            <person name="Kristiansen K."/>
            <person name="Nielsen H.B."/>
            <person name="Haller D."/>
            <person name="Overmann J."/>
            <person name="Stecher B."/>
            <person name="Clavel T."/>
        </authorList>
    </citation>
    <scope>NUCLEOTIDE SEQUENCE [LARGE SCALE GENOMIC DNA]</scope>
    <source>
        <strain evidence="5 6">DSM 28560</strain>
    </source>
</reference>
<dbReference type="Pfam" id="PF00455">
    <property type="entry name" value="DeoRC"/>
    <property type="match status" value="1"/>
</dbReference>
<dbReference type="InterPro" id="IPR001034">
    <property type="entry name" value="DeoR_HTH"/>
</dbReference>
<evidence type="ECO:0000259" key="4">
    <source>
        <dbReference type="PROSITE" id="PS51000"/>
    </source>
</evidence>
<evidence type="ECO:0000256" key="2">
    <source>
        <dbReference type="ARBA" id="ARBA00023125"/>
    </source>
</evidence>
<dbReference type="Gene3D" id="3.40.50.1360">
    <property type="match status" value="1"/>
</dbReference>
<dbReference type="Proteomes" id="UP000295710">
    <property type="component" value="Unassembled WGS sequence"/>
</dbReference>
<comment type="caution">
    <text evidence="5">The sequence shown here is derived from an EMBL/GenBank/DDBJ whole genome shotgun (WGS) entry which is preliminary data.</text>
</comment>
<dbReference type="PRINTS" id="PR00037">
    <property type="entry name" value="HTHLACR"/>
</dbReference>
<dbReference type="EMBL" id="SMMX01000008">
    <property type="protein sequence ID" value="TDA21552.1"/>
    <property type="molecule type" value="Genomic_DNA"/>
</dbReference>
<dbReference type="InterPro" id="IPR050313">
    <property type="entry name" value="Carb_Metab_HTH_regulators"/>
</dbReference>
<dbReference type="SUPFAM" id="SSF46785">
    <property type="entry name" value="Winged helix' DNA-binding domain"/>
    <property type="match status" value="1"/>
</dbReference>
<dbReference type="PANTHER" id="PTHR30363:SF56">
    <property type="entry name" value="TRANSCRIPTIONAL REGULATOR, DEOR FAMILY"/>
    <property type="match status" value="1"/>
</dbReference>
<dbReference type="Gene3D" id="1.10.10.10">
    <property type="entry name" value="Winged helix-like DNA-binding domain superfamily/Winged helix DNA-binding domain"/>
    <property type="match status" value="1"/>
</dbReference>
<gene>
    <name evidence="5" type="ORF">E1963_11155</name>
</gene>
<dbReference type="AlphaFoldDB" id="A0A4R4FD74"/>
<dbReference type="InterPro" id="IPR014036">
    <property type="entry name" value="DeoR-like_C"/>
</dbReference>
<protein>
    <submittedName>
        <fullName evidence="5">DeoR/GlpR transcriptional regulator</fullName>
    </submittedName>
</protein>
<proteinExistence type="predicted"/>
<dbReference type="InterPro" id="IPR036388">
    <property type="entry name" value="WH-like_DNA-bd_sf"/>
</dbReference>
<dbReference type="SMART" id="SM01134">
    <property type="entry name" value="DeoRC"/>
    <property type="match status" value="1"/>
</dbReference>
<keyword evidence="1" id="KW-0805">Transcription regulation</keyword>
<sequence>MLAEERYNEILRLVNDKKTVTVQELTEQLDTSESTIRRDLTALHRKGSLIKVHGGATAVNLEPMTKDASLSVRRDLNIEEKVAIARHAASLMEKDDFVYMDAGSSVDLLIDHIAEPDAVFVTNAIGHAQKLLKKGCRVYLLGGELKETTEAIVGAEAIESLKKYNFTKGFFGTNGVSRDKGFTTPDITEALVKEKAVSQCRKSYILSDSSKINQVSSVTFAEFDGCTVVTTRLNDDSYRSCRNVVEVEG</sequence>
<name>A0A4R4FD74_9FIRM</name>
<dbReference type="GO" id="GO:0003700">
    <property type="term" value="F:DNA-binding transcription factor activity"/>
    <property type="evidence" value="ECO:0007669"/>
    <property type="project" value="InterPro"/>
</dbReference>
<feature type="domain" description="HTH deoR-type" evidence="4">
    <location>
        <begin position="3"/>
        <end position="58"/>
    </location>
</feature>